<organism evidence="4 5">
    <name type="scientific">Gossypium stocksii</name>
    <dbReference type="NCBI Taxonomy" id="47602"/>
    <lineage>
        <taxon>Eukaryota</taxon>
        <taxon>Viridiplantae</taxon>
        <taxon>Streptophyta</taxon>
        <taxon>Embryophyta</taxon>
        <taxon>Tracheophyta</taxon>
        <taxon>Spermatophyta</taxon>
        <taxon>Magnoliopsida</taxon>
        <taxon>eudicotyledons</taxon>
        <taxon>Gunneridae</taxon>
        <taxon>Pentapetalae</taxon>
        <taxon>rosids</taxon>
        <taxon>malvids</taxon>
        <taxon>Malvales</taxon>
        <taxon>Malvaceae</taxon>
        <taxon>Malvoideae</taxon>
        <taxon>Gossypium</taxon>
    </lineage>
</organism>
<comment type="caution">
    <text evidence="4">The sequence shown here is derived from an EMBL/GenBank/DDBJ whole genome shotgun (WGS) entry which is preliminary data.</text>
</comment>
<feature type="region of interest" description="Disordered" evidence="2">
    <location>
        <begin position="1"/>
        <end position="22"/>
    </location>
</feature>
<dbReference type="CDD" id="cd18186">
    <property type="entry name" value="BTB_POZ_ZBTB_KLHL-like"/>
    <property type="match status" value="1"/>
</dbReference>
<dbReference type="PROSITE" id="PS50097">
    <property type="entry name" value="BTB"/>
    <property type="match status" value="1"/>
</dbReference>
<dbReference type="SUPFAM" id="SSF54695">
    <property type="entry name" value="POZ domain"/>
    <property type="match status" value="1"/>
</dbReference>
<evidence type="ECO:0000259" key="3">
    <source>
        <dbReference type="PROSITE" id="PS50097"/>
    </source>
</evidence>
<gene>
    <name evidence="4" type="ORF">J1N35_013724</name>
</gene>
<dbReference type="OrthoDB" id="6359816at2759"/>
<proteinExistence type="predicted"/>
<dbReference type="Proteomes" id="UP000828251">
    <property type="component" value="Unassembled WGS sequence"/>
</dbReference>
<evidence type="ECO:0000256" key="1">
    <source>
        <dbReference type="ARBA" id="ARBA00004906"/>
    </source>
</evidence>
<dbReference type="AlphaFoldDB" id="A0A9D3VU79"/>
<evidence type="ECO:0000313" key="4">
    <source>
        <dbReference type="EMBL" id="KAH1096803.1"/>
    </source>
</evidence>
<keyword evidence="5" id="KW-1185">Reference proteome</keyword>
<dbReference type="PANTHER" id="PTHR24413">
    <property type="entry name" value="SPECKLE-TYPE POZ PROTEIN"/>
    <property type="match status" value="1"/>
</dbReference>
<name>A0A9D3VU79_9ROSI</name>
<dbReference type="CDD" id="cd14733">
    <property type="entry name" value="BACK"/>
    <property type="match status" value="1"/>
</dbReference>
<dbReference type="InterPro" id="IPR011333">
    <property type="entry name" value="SKP1/BTB/POZ_sf"/>
</dbReference>
<dbReference type="SMART" id="SM00225">
    <property type="entry name" value="BTB"/>
    <property type="match status" value="1"/>
</dbReference>
<accession>A0A9D3VU79</accession>
<dbReference type="Gene3D" id="3.30.710.10">
    <property type="entry name" value="Potassium Channel Kv1.1, Chain A"/>
    <property type="match status" value="1"/>
</dbReference>
<protein>
    <recommendedName>
        <fullName evidence="3">BTB domain-containing protein</fullName>
    </recommendedName>
</protein>
<feature type="domain" description="BTB" evidence="3">
    <location>
        <begin position="92"/>
        <end position="164"/>
    </location>
</feature>
<sequence length="330" mass="38182">MRRHRCHRAARSESETESESDTETMRCISCKEMYAARDAGTCKECYEEASETEEELKREIEYLKAKVAFLRFWSPLDHAHLVASTSPGPLFPDVVLVASDDGSPLVPVPAHKAVLVNRSPVFKAMLENEMEESRSGTIKISDVSYDALRAFVNYLYTAETWLDEQMACDLLVLAEKYQVKHLKGFCEKFLVSKLNWDNSLMTYAFAHQHGAKLVLDAALCLITDNMDKLTKKEEYMELVEKDPRLVVEIYEAYLSKQFRELQLLSMCDFDVLPKVVKQHGFTDIHQTSTSHTFLRDQNFPARMWTFTYFVQHSHPSHCSCYFLKFTHKRD</sequence>
<dbReference type="InterPro" id="IPR000210">
    <property type="entry name" value="BTB/POZ_dom"/>
</dbReference>
<dbReference type="Gene3D" id="1.25.40.420">
    <property type="match status" value="1"/>
</dbReference>
<dbReference type="Pfam" id="PF00651">
    <property type="entry name" value="BTB"/>
    <property type="match status" value="1"/>
</dbReference>
<dbReference type="FunFam" id="1.25.40.420:FF:000026">
    <property type="entry name" value="BTB/POZ domain-containing protein"/>
    <property type="match status" value="1"/>
</dbReference>
<comment type="pathway">
    <text evidence="1">Protein modification; protein ubiquitination.</text>
</comment>
<evidence type="ECO:0000256" key="2">
    <source>
        <dbReference type="SAM" id="MobiDB-lite"/>
    </source>
</evidence>
<evidence type="ECO:0000313" key="5">
    <source>
        <dbReference type="Proteomes" id="UP000828251"/>
    </source>
</evidence>
<reference evidence="4 5" key="1">
    <citation type="journal article" date="2021" name="Plant Biotechnol. J.">
        <title>Multi-omics assisted identification of the key and species-specific regulatory components of drought-tolerant mechanisms in Gossypium stocksii.</title>
        <authorList>
            <person name="Yu D."/>
            <person name="Ke L."/>
            <person name="Zhang D."/>
            <person name="Wu Y."/>
            <person name="Sun Y."/>
            <person name="Mei J."/>
            <person name="Sun J."/>
            <person name="Sun Y."/>
        </authorList>
    </citation>
    <scope>NUCLEOTIDE SEQUENCE [LARGE SCALE GENOMIC DNA]</scope>
    <source>
        <strain evidence="5">cv. E1</strain>
        <tissue evidence="4">Leaf</tissue>
    </source>
</reference>
<dbReference type="EMBL" id="JAIQCV010000005">
    <property type="protein sequence ID" value="KAH1096803.1"/>
    <property type="molecule type" value="Genomic_DNA"/>
</dbReference>